<accession>A0AAJ1YGR3</accession>
<organism evidence="1 2">
    <name type="scientific">Serratia fonticola</name>
    <dbReference type="NCBI Taxonomy" id="47917"/>
    <lineage>
        <taxon>Bacteria</taxon>
        <taxon>Pseudomonadati</taxon>
        <taxon>Pseudomonadota</taxon>
        <taxon>Gammaproteobacteria</taxon>
        <taxon>Enterobacterales</taxon>
        <taxon>Yersiniaceae</taxon>
        <taxon>Serratia</taxon>
    </lineage>
</organism>
<dbReference type="GO" id="GO:0003677">
    <property type="term" value="F:DNA binding"/>
    <property type="evidence" value="ECO:0007669"/>
    <property type="project" value="InterPro"/>
</dbReference>
<dbReference type="InterPro" id="IPR048188">
    <property type="entry name" value="YmfL-like"/>
</dbReference>
<dbReference type="InterPro" id="IPR009679">
    <property type="entry name" value="Phage_186_CII-like"/>
</dbReference>
<dbReference type="RefSeq" id="WP_309048469.1">
    <property type="nucleotide sequence ID" value="NZ_JAVIGA010000041.1"/>
</dbReference>
<dbReference type="Pfam" id="PF06892">
    <property type="entry name" value="Phage_CP76"/>
    <property type="match status" value="1"/>
</dbReference>
<dbReference type="Proteomes" id="UP001224622">
    <property type="component" value="Unassembled WGS sequence"/>
</dbReference>
<name>A0AAJ1YGR3_SERFO</name>
<sequence length="191" mass="21127">MSNKSNWQAEKQPSWLVASIRKCISALPGGYDEAPEWLGKKEQGDTKGVTKDSLFNRLRTDGDQIFPLGWAMVLQRAGGTYHVAHAVARASGGIFIPMPELEEIDNADINQRLIEAFEQIGRYSQEVKKAIEDGVIDPSEQAAITDELYLTIAKLQEHSTLVFRVFCPPEKGDAQRLQPLGVGANKTCVEN</sequence>
<reference evidence="1" key="1">
    <citation type="submission" date="2023-08" db="EMBL/GenBank/DDBJ databases">
        <title>The Comparative Genomic Analysis of Yersiniaceae from Polar Regions.</title>
        <authorList>
            <person name="Goncharov A."/>
            <person name="Aslanov B."/>
            <person name="Kolodzhieva V."/>
            <person name="Azarov D."/>
            <person name="Mochov A."/>
            <person name="Lebedeva E."/>
        </authorList>
    </citation>
    <scope>NUCLEOTIDE SEQUENCE</scope>
    <source>
        <strain evidence="1">Vf</strain>
    </source>
</reference>
<evidence type="ECO:0000313" key="1">
    <source>
        <dbReference type="EMBL" id="MDQ9129719.1"/>
    </source>
</evidence>
<evidence type="ECO:0000313" key="2">
    <source>
        <dbReference type="Proteomes" id="UP001224622"/>
    </source>
</evidence>
<dbReference type="AlphaFoldDB" id="A0AAJ1YGR3"/>
<gene>
    <name evidence="1" type="ORF">RDT67_25205</name>
</gene>
<dbReference type="NCBIfam" id="NF041471">
    <property type="entry name" value="phage_reg_YmfL"/>
    <property type="match status" value="1"/>
</dbReference>
<proteinExistence type="predicted"/>
<protein>
    <submittedName>
        <fullName evidence="1">YmfL family putative regulatory protein</fullName>
    </submittedName>
</protein>
<comment type="caution">
    <text evidence="1">The sequence shown here is derived from an EMBL/GenBank/DDBJ whole genome shotgun (WGS) entry which is preliminary data.</text>
</comment>
<dbReference type="EMBL" id="JAVIGA010000041">
    <property type="protein sequence ID" value="MDQ9129719.1"/>
    <property type="molecule type" value="Genomic_DNA"/>
</dbReference>